<dbReference type="EMBL" id="CP003281">
    <property type="protein sequence ID" value="AFL82788.1"/>
    <property type="molecule type" value="Genomic_DNA"/>
</dbReference>
<dbReference type="HOGENOM" id="CLU_096028_2_3_10"/>
<dbReference type="Pfam" id="PF04892">
    <property type="entry name" value="VanZ"/>
    <property type="match status" value="1"/>
</dbReference>
<dbReference type="Proteomes" id="UP000006050">
    <property type="component" value="Chromosome"/>
</dbReference>
<dbReference type="OrthoDB" id="1524985at2"/>
<feature type="transmembrane region" description="Helical" evidence="1">
    <location>
        <begin position="49"/>
        <end position="68"/>
    </location>
</feature>
<evidence type="ECO:0000259" key="2">
    <source>
        <dbReference type="Pfam" id="PF04892"/>
    </source>
</evidence>
<evidence type="ECO:0000256" key="1">
    <source>
        <dbReference type="SAM" id="Phobius"/>
    </source>
</evidence>
<dbReference type="PANTHER" id="PTHR28008">
    <property type="entry name" value="DOMAIN PROTEIN, PUTATIVE (AFU_ORTHOLOGUE AFUA_3G10980)-RELATED"/>
    <property type="match status" value="1"/>
</dbReference>
<evidence type="ECO:0000313" key="3">
    <source>
        <dbReference type="EMBL" id="AFL82788.1"/>
    </source>
</evidence>
<keyword evidence="4" id="KW-1185">Reference proteome</keyword>
<keyword evidence="1" id="KW-1133">Transmembrane helix</keyword>
<evidence type="ECO:0000313" key="4">
    <source>
        <dbReference type="Proteomes" id="UP000006050"/>
    </source>
</evidence>
<feature type="transmembrane region" description="Helical" evidence="1">
    <location>
        <begin position="20"/>
        <end position="37"/>
    </location>
</feature>
<dbReference type="KEGG" id="bbd:Belba_0117"/>
<keyword evidence="1" id="KW-0472">Membrane</keyword>
<dbReference type="InterPro" id="IPR006976">
    <property type="entry name" value="VanZ-like"/>
</dbReference>
<protein>
    <submittedName>
        <fullName evidence="3">Putative integral membrane protein</fullName>
    </submittedName>
</protein>
<feature type="domain" description="VanZ-like" evidence="2">
    <location>
        <begin position="19"/>
        <end position="97"/>
    </location>
</feature>
<dbReference type="STRING" id="866536.Belba_0117"/>
<feature type="transmembrane region" description="Helical" evidence="1">
    <location>
        <begin position="80"/>
        <end position="98"/>
    </location>
</feature>
<dbReference type="AlphaFoldDB" id="I3Z0M0"/>
<gene>
    <name evidence="3" type="ordered locus">Belba_0117</name>
</gene>
<reference evidence="4" key="1">
    <citation type="submission" date="2012-06" db="EMBL/GenBank/DDBJ databases">
        <title>The complete genome of Belliella baltica DSM 15883.</title>
        <authorList>
            <person name="Lucas S."/>
            <person name="Copeland A."/>
            <person name="Lapidus A."/>
            <person name="Goodwin L."/>
            <person name="Pitluck S."/>
            <person name="Peters L."/>
            <person name="Mikhailova N."/>
            <person name="Davenport K."/>
            <person name="Kyrpides N."/>
            <person name="Mavromatis K."/>
            <person name="Pagani I."/>
            <person name="Ivanova N."/>
            <person name="Ovchinnikova G."/>
            <person name="Zeytun A."/>
            <person name="Detter J.C."/>
            <person name="Han C."/>
            <person name="Land M."/>
            <person name="Hauser L."/>
            <person name="Markowitz V."/>
            <person name="Cheng J.-F."/>
            <person name="Hugenholtz P."/>
            <person name="Woyke T."/>
            <person name="Wu D."/>
            <person name="Tindall B."/>
            <person name="Pomrenke H."/>
            <person name="Brambilla E."/>
            <person name="Klenk H.-P."/>
            <person name="Eisen J.A."/>
        </authorList>
    </citation>
    <scope>NUCLEOTIDE SEQUENCE [LARGE SCALE GENOMIC DNA]</scope>
    <source>
        <strain evidence="4">DSM 15883 / CIP 108006 / LMG 21964 / BA134</strain>
    </source>
</reference>
<name>I3Z0M0_BELBD</name>
<dbReference type="NCBIfam" id="NF037970">
    <property type="entry name" value="vanZ_1"/>
    <property type="match status" value="1"/>
</dbReference>
<accession>I3Z0M0</accession>
<dbReference type="eggNOG" id="COG5652">
    <property type="taxonomic scope" value="Bacteria"/>
</dbReference>
<dbReference type="PANTHER" id="PTHR28008:SF1">
    <property type="entry name" value="DOMAIN PROTEIN, PUTATIVE (AFU_ORTHOLOGUE AFUA_3G10980)-RELATED"/>
    <property type="match status" value="1"/>
</dbReference>
<proteinExistence type="predicted"/>
<keyword evidence="1" id="KW-0812">Transmembrane</keyword>
<sequence length="105" mass="12151">MLSPGDKFPNTPLFPFKDKIIHFGLFFVLIFLWLRVANTSRKKIKLKIFTIYLVFGIIIAILVEYLQQEVPNRSFDYFDIAANILGGAVGIICFYILYKKNSKLV</sequence>
<organism evidence="3 4">
    <name type="scientific">Belliella baltica (strain DSM 15883 / CIP 108006 / LMG 21964 / BA134)</name>
    <dbReference type="NCBI Taxonomy" id="866536"/>
    <lineage>
        <taxon>Bacteria</taxon>
        <taxon>Pseudomonadati</taxon>
        <taxon>Bacteroidota</taxon>
        <taxon>Cytophagia</taxon>
        <taxon>Cytophagales</taxon>
        <taxon>Cyclobacteriaceae</taxon>
        <taxon>Belliella</taxon>
    </lineage>
</organism>